<dbReference type="EMBL" id="JBCNJP010000003">
    <property type="protein sequence ID" value="KAK9080108.1"/>
    <property type="molecule type" value="Genomic_DNA"/>
</dbReference>
<accession>A0AAP0DZS5</accession>
<sequence>MEMHTDFEWLLSFEHARRNAEVTYAKNPLLRRFEIVSIGFLVFIYSLYQQMETVKVKPLKEDGARASIEVRIIRNWRP</sequence>
<name>A0AAP0DZS5_9ASTR</name>
<keyword evidence="3" id="KW-1185">Reference proteome</keyword>
<proteinExistence type="predicted"/>
<keyword evidence="1" id="KW-0472">Membrane</keyword>
<organism evidence="2 3">
    <name type="scientific">Deinandra increscens subsp. villosa</name>
    <dbReference type="NCBI Taxonomy" id="3103831"/>
    <lineage>
        <taxon>Eukaryota</taxon>
        <taxon>Viridiplantae</taxon>
        <taxon>Streptophyta</taxon>
        <taxon>Embryophyta</taxon>
        <taxon>Tracheophyta</taxon>
        <taxon>Spermatophyta</taxon>
        <taxon>Magnoliopsida</taxon>
        <taxon>eudicotyledons</taxon>
        <taxon>Gunneridae</taxon>
        <taxon>Pentapetalae</taxon>
        <taxon>asterids</taxon>
        <taxon>campanulids</taxon>
        <taxon>Asterales</taxon>
        <taxon>Asteraceae</taxon>
        <taxon>Asteroideae</taxon>
        <taxon>Heliantheae alliance</taxon>
        <taxon>Madieae</taxon>
        <taxon>Madiinae</taxon>
        <taxon>Deinandra</taxon>
    </lineage>
</organism>
<dbReference type="Proteomes" id="UP001408789">
    <property type="component" value="Unassembled WGS sequence"/>
</dbReference>
<keyword evidence="1" id="KW-0812">Transmembrane</keyword>
<evidence type="ECO:0000256" key="1">
    <source>
        <dbReference type="SAM" id="Phobius"/>
    </source>
</evidence>
<feature type="transmembrane region" description="Helical" evidence="1">
    <location>
        <begin position="29"/>
        <end position="48"/>
    </location>
</feature>
<reference evidence="2 3" key="1">
    <citation type="submission" date="2024-04" db="EMBL/GenBank/DDBJ databases">
        <title>The reference genome of an endangered Asteraceae, Deinandra increscens subsp. villosa, native to the Central Coast of California.</title>
        <authorList>
            <person name="Guilliams M."/>
            <person name="Hasenstab-Lehman K."/>
            <person name="Meyer R."/>
            <person name="Mcevoy S."/>
        </authorList>
    </citation>
    <scope>NUCLEOTIDE SEQUENCE [LARGE SCALE GENOMIC DNA]</scope>
    <source>
        <tissue evidence="2">Leaf</tissue>
    </source>
</reference>
<keyword evidence="1" id="KW-1133">Transmembrane helix</keyword>
<dbReference type="AlphaFoldDB" id="A0AAP0DZS5"/>
<protein>
    <submittedName>
        <fullName evidence="2">Uncharacterized protein</fullName>
    </submittedName>
</protein>
<evidence type="ECO:0000313" key="3">
    <source>
        <dbReference type="Proteomes" id="UP001408789"/>
    </source>
</evidence>
<comment type="caution">
    <text evidence="2">The sequence shown here is derived from an EMBL/GenBank/DDBJ whole genome shotgun (WGS) entry which is preliminary data.</text>
</comment>
<gene>
    <name evidence="2" type="ORF">SSX86_001783</name>
</gene>
<evidence type="ECO:0000313" key="2">
    <source>
        <dbReference type="EMBL" id="KAK9080108.1"/>
    </source>
</evidence>